<dbReference type="RefSeq" id="WP_184149698.1">
    <property type="nucleotide sequence ID" value="NZ_JACHKA010000001.1"/>
</dbReference>
<feature type="domain" description="N-acetyltransferase" evidence="1">
    <location>
        <begin position="13"/>
        <end position="178"/>
    </location>
</feature>
<sequence>MTTATPGQPSSRLDVRLATSDADRAAARELINHRYEWRGYGNSHVLPARRTHSTFIAALDDEIVGTVTLAVDSPAGLAADTIFRDEINSYRRVPGASVCELTKLAFDAEIPSRKLLASLFHIVFIYGRRQHRCTDLFIEVNPRHRRYYEAMLGFKPIGELRTNPGVNAPAQLMWLRVADIAARISEFSGQGEAANSRSLYPFFLSRSDVRNVHATLSRGLRRSPMPPPGLMAGGAAGMENFA</sequence>
<dbReference type="EMBL" id="JACHKA010000001">
    <property type="protein sequence ID" value="MBB5984489.1"/>
    <property type="molecule type" value="Genomic_DNA"/>
</dbReference>
<evidence type="ECO:0000313" key="3">
    <source>
        <dbReference type="Proteomes" id="UP001138540"/>
    </source>
</evidence>
<dbReference type="SUPFAM" id="SSF55729">
    <property type="entry name" value="Acyl-CoA N-acyltransferases (Nat)"/>
    <property type="match status" value="1"/>
</dbReference>
<dbReference type="InterPro" id="IPR016181">
    <property type="entry name" value="Acyl_CoA_acyltransferase"/>
</dbReference>
<dbReference type="Pfam" id="PF21926">
    <property type="entry name" value="FeeM"/>
    <property type="match status" value="1"/>
</dbReference>
<evidence type="ECO:0000313" key="2">
    <source>
        <dbReference type="EMBL" id="MBB5984489.1"/>
    </source>
</evidence>
<gene>
    <name evidence="2" type="ORF">HNP60_000463</name>
</gene>
<organism evidence="2 3">
    <name type="scientific">Sphingobium lignivorans</name>
    <dbReference type="NCBI Taxonomy" id="2735886"/>
    <lineage>
        <taxon>Bacteria</taxon>
        <taxon>Pseudomonadati</taxon>
        <taxon>Pseudomonadota</taxon>
        <taxon>Alphaproteobacteria</taxon>
        <taxon>Sphingomonadales</taxon>
        <taxon>Sphingomonadaceae</taxon>
        <taxon>Sphingobium</taxon>
    </lineage>
</organism>
<reference evidence="2 3" key="1">
    <citation type="submission" date="2020-08" db="EMBL/GenBank/DDBJ databases">
        <title>Exploring microbial biodiversity for novel pathways involved in the catabolism of aromatic compounds derived from lignin.</title>
        <authorList>
            <person name="Elkins J."/>
        </authorList>
    </citation>
    <scope>NUCLEOTIDE SEQUENCE [LARGE SCALE GENOMIC DNA]</scope>
    <source>
        <strain evidence="2 3">B1D3A</strain>
    </source>
</reference>
<proteinExistence type="predicted"/>
<dbReference type="InterPro" id="IPR054597">
    <property type="entry name" value="FeeM_cat"/>
</dbReference>
<dbReference type="Gene3D" id="3.40.630.30">
    <property type="match status" value="1"/>
</dbReference>
<comment type="caution">
    <text evidence="2">The sequence shown here is derived from an EMBL/GenBank/DDBJ whole genome shotgun (WGS) entry which is preliminary data.</text>
</comment>
<keyword evidence="3" id="KW-1185">Reference proteome</keyword>
<dbReference type="InterPro" id="IPR000182">
    <property type="entry name" value="GNAT_dom"/>
</dbReference>
<accession>A0ABR6NE34</accession>
<name>A0ABR6NE34_9SPHN</name>
<dbReference type="Proteomes" id="UP001138540">
    <property type="component" value="Unassembled WGS sequence"/>
</dbReference>
<evidence type="ECO:0000259" key="1">
    <source>
        <dbReference type="PROSITE" id="PS51186"/>
    </source>
</evidence>
<dbReference type="PROSITE" id="PS51186">
    <property type="entry name" value="GNAT"/>
    <property type="match status" value="1"/>
</dbReference>
<protein>
    <recommendedName>
        <fullName evidence="1">N-acetyltransferase domain-containing protein</fullName>
    </recommendedName>
</protein>